<organism evidence="1 2">
    <name type="scientific">Nocardioides exalbidus</name>
    <dbReference type="NCBI Taxonomy" id="402596"/>
    <lineage>
        <taxon>Bacteria</taxon>
        <taxon>Bacillati</taxon>
        <taxon>Actinomycetota</taxon>
        <taxon>Actinomycetes</taxon>
        <taxon>Propionibacteriales</taxon>
        <taxon>Nocardioidaceae</taxon>
        <taxon>Nocardioides</taxon>
    </lineage>
</organism>
<evidence type="ECO:0000313" key="2">
    <source>
        <dbReference type="Proteomes" id="UP000198742"/>
    </source>
</evidence>
<proteinExistence type="predicted"/>
<keyword evidence="2" id="KW-1185">Reference proteome</keyword>
<reference evidence="2" key="1">
    <citation type="submission" date="2016-10" db="EMBL/GenBank/DDBJ databases">
        <authorList>
            <person name="Varghese N."/>
            <person name="Submissions S."/>
        </authorList>
    </citation>
    <scope>NUCLEOTIDE SEQUENCE [LARGE SCALE GENOMIC DNA]</scope>
    <source>
        <strain evidence="2">DSM 22017</strain>
    </source>
</reference>
<dbReference type="Proteomes" id="UP000198742">
    <property type="component" value="Unassembled WGS sequence"/>
</dbReference>
<protein>
    <submittedName>
        <fullName evidence="1">Uncharacterized protein</fullName>
    </submittedName>
</protein>
<accession>A0A1H4Y9H3</accession>
<evidence type="ECO:0000313" key="1">
    <source>
        <dbReference type="EMBL" id="SED13644.1"/>
    </source>
</evidence>
<sequence length="58" mass="6673">MGIDGVGGYTLLRIRQSVDVSMSQQTKKRWTVDQDSMSELLHDINHRDRNMSGNRDHS</sequence>
<dbReference type="EMBL" id="FNRT01000002">
    <property type="protein sequence ID" value="SED13644.1"/>
    <property type="molecule type" value="Genomic_DNA"/>
</dbReference>
<gene>
    <name evidence="1" type="ORF">SAMN04489844_3749</name>
</gene>
<name>A0A1H4Y9H3_9ACTN</name>
<dbReference type="AlphaFoldDB" id="A0A1H4Y9H3"/>